<keyword evidence="3 9" id="KW-0812">Transmembrane</keyword>
<dbReference type="PANTHER" id="PTHR10671:SF8">
    <property type="entry name" value="EPITHELIAL MEMBRANE PROTEIN 3"/>
    <property type="match status" value="1"/>
</dbReference>
<comment type="function">
    <text evidence="7 9">Probably involved in cell proliferation and cell-cell interactions.</text>
</comment>
<protein>
    <recommendedName>
        <fullName evidence="8 9">Epithelial membrane protein 3</fullName>
    </recommendedName>
</protein>
<dbReference type="PRINTS" id="PR01456">
    <property type="entry name" value="EPMEMPROT3"/>
</dbReference>
<dbReference type="GO" id="GO:0005886">
    <property type="term" value="C:plasma membrane"/>
    <property type="evidence" value="ECO:0000318"/>
    <property type="project" value="GO_Central"/>
</dbReference>
<gene>
    <name evidence="10" type="primary">EMP3</name>
</gene>
<name>A0A6I8N6C2_ORNAN</name>
<keyword evidence="11" id="KW-1185">Reference proteome</keyword>
<feature type="transmembrane region" description="Helical" evidence="9">
    <location>
        <begin position="135"/>
        <end position="158"/>
    </location>
</feature>
<dbReference type="InterPro" id="IPR050579">
    <property type="entry name" value="PMP-22/EMP/MP20-like"/>
</dbReference>
<dbReference type="InterPro" id="IPR003934">
    <property type="entry name" value="EMP_3"/>
</dbReference>
<reference evidence="10" key="3">
    <citation type="submission" date="2025-09" db="UniProtKB">
        <authorList>
            <consortium name="Ensembl"/>
        </authorList>
    </citation>
    <scope>IDENTIFICATION</scope>
    <source>
        <strain evidence="10">Glennie</strain>
    </source>
</reference>
<evidence type="ECO:0000256" key="8">
    <source>
        <dbReference type="ARBA" id="ARBA00067201"/>
    </source>
</evidence>
<evidence type="ECO:0000313" key="11">
    <source>
        <dbReference type="Proteomes" id="UP000002279"/>
    </source>
</evidence>
<accession>A0A6I8N6C2</accession>
<dbReference type="Pfam" id="PF00822">
    <property type="entry name" value="PMP22_Claudin"/>
    <property type="match status" value="1"/>
</dbReference>
<dbReference type="GO" id="GO:0006915">
    <property type="term" value="P:apoptotic process"/>
    <property type="evidence" value="ECO:0007669"/>
    <property type="project" value="Ensembl"/>
</dbReference>
<comment type="subcellular location">
    <subcellularLocation>
        <location evidence="1 9">Membrane</location>
        <topology evidence="1 9">Multi-pass membrane protein</topology>
    </subcellularLocation>
</comment>
<dbReference type="InterPro" id="IPR004032">
    <property type="entry name" value="PMP22_EMP_MP20"/>
</dbReference>
<keyword evidence="5 9" id="KW-0472">Membrane</keyword>
<evidence type="ECO:0000256" key="3">
    <source>
        <dbReference type="ARBA" id="ARBA00022692"/>
    </source>
</evidence>
<dbReference type="PRINTS" id="PR01453">
    <property type="entry name" value="EPMEMFAMILY"/>
</dbReference>
<dbReference type="CTD" id="2014"/>
<dbReference type="PROSITE" id="PS01221">
    <property type="entry name" value="PMP22_1"/>
    <property type="match status" value="1"/>
</dbReference>
<dbReference type="FunCoup" id="A0A6I8N6C2">
    <property type="interactions" value="608"/>
</dbReference>
<evidence type="ECO:0000256" key="5">
    <source>
        <dbReference type="ARBA" id="ARBA00023136"/>
    </source>
</evidence>
<evidence type="ECO:0000256" key="6">
    <source>
        <dbReference type="ARBA" id="ARBA00023180"/>
    </source>
</evidence>
<dbReference type="PANTHER" id="PTHR10671">
    <property type="entry name" value="EPITHELIAL MEMBRANE PROTEIN-RELATED"/>
    <property type="match status" value="1"/>
</dbReference>
<dbReference type="FunFam" id="1.20.140.150:FF:000016">
    <property type="entry name" value="Epithelial membrane protein 3"/>
    <property type="match status" value="1"/>
</dbReference>
<keyword evidence="6" id="KW-0325">Glycoprotein</keyword>
<comment type="caution">
    <text evidence="9">Lacks conserved residue(s) required for the propagation of feature annotation.</text>
</comment>
<keyword evidence="4 9" id="KW-1133">Transmembrane helix</keyword>
<comment type="similarity">
    <text evidence="2 9">Belongs to the PMP-22/EMP/MP20 family.</text>
</comment>
<sequence length="164" mass="18442">MSVLLLVVSALHVLILILLFIATLDKAWWTLLGGRESVNLWYDCVQSNNSQTWACSHVSDNDWLRAVQALMVLSLLFCCFSFILFMFQLYTMRRGGLFYATGVCQLCTSVAVFTGAVIYAVHVEEFQKGRPPGGSFGYCFVLAWVAFPLALASGLIYIHLRKRE</sequence>
<dbReference type="GeneID" id="114814678"/>
<dbReference type="Ensembl" id="ENSOANT00000055965.1">
    <property type="protein sequence ID" value="ENSOANP00000036340.1"/>
    <property type="gene ID" value="ENSOANG00000038257.1"/>
</dbReference>
<dbReference type="GeneTree" id="ENSGT00950000182696"/>
<dbReference type="OMA" id="CRFDNFT"/>
<dbReference type="Proteomes" id="UP000002279">
    <property type="component" value="Chromosome 10"/>
</dbReference>
<dbReference type="PROSITE" id="PS01222">
    <property type="entry name" value="PMP22_2"/>
    <property type="match status" value="1"/>
</dbReference>
<dbReference type="InterPro" id="IPR004031">
    <property type="entry name" value="PMP22/EMP/MP20/Claudin"/>
</dbReference>
<evidence type="ECO:0000256" key="9">
    <source>
        <dbReference type="RuleBase" id="RU363088"/>
    </source>
</evidence>
<dbReference type="RefSeq" id="XP_028929551.1">
    <property type="nucleotide sequence ID" value="XM_029073718.2"/>
</dbReference>
<dbReference type="Bgee" id="ENSOANG00000038257">
    <property type="expression patterns" value="Expressed in fibroblast and 7 other cell types or tissues"/>
</dbReference>
<reference evidence="10" key="2">
    <citation type="submission" date="2025-08" db="UniProtKB">
        <authorList>
            <consortium name="Ensembl"/>
        </authorList>
    </citation>
    <scope>IDENTIFICATION</scope>
    <source>
        <strain evidence="10">Glennie</strain>
    </source>
</reference>
<dbReference type="KEGG" id="oaa:114814678"/>
<evidence type="ECO:0000256" key="4">
    <source>
        <dbReference type="ARBA" id="ARBA00022989"/>
    </source>
</evidence>
<dbReference type="AlphaFoldDB" id="A0A6I8N6C2"/>
<evidence type="ECO:0000256" key="2">
    <source>
        <dbReference type="ARBA" id="ARBA00006864"/>
    </source>
</evidence>
<feature type="transmembrane region" description="Helical" evidence="9">
    <location>
        <begin position="97"/>
        <end position="123"/>
    </location>
</feature>
<evidence type="ECO:0000256" key="7">
    <source>
        <dbReference type="ARBA" id="ARBA00058515"/>
    </source>
</evidence>
<feature type="transmembrane region" description="Helical" evidence="9">
    <location>
        <begin position="66"/>
        <end position="90"/>
    </location>
</feature>
<dbReference type="OrthoDB" id="8714888at2759"/>
<dbReference type="GO" id="GO:0032060">
    <property type="term" value="P:bleb assembly"/>
    <property type="evidence" value="ECO:0007669"/>
    <property type="project" value="Ensembl"/>
</dbReference>
<proteinExistence type="inferred from homology"/>
<organism evidence="10 11">
    <name type="scientific">Ornithorhynchus anatinus</name>
    <name type="common">Duckbill platypus</name>
    <dbReference type="NCBI Taxonomy" id="9258"/>
    <lineage>
        <taxon>Eukaryota</taxon>
        <taxon>Metazoa</taxon>
        <taxon>Chordata</taxon>
        <taxon>Craniata</taxon>
        <taxon>Vertebrata</taxon>
        <taxon>Euteleostomi</taxon>
        <taxon>Mammalia</taxon>
        <taxon>Monotremata</taxon>
        <taxon>Ornithorhynchidae</taxon>
        <taxon>Ornithorhynchus</taxon>
    </lineage>
</organism>
<reference evidence="10 11" key="1">
    <citation type="journal article" date="2008" name="Nature">
        <title>Genome analysis of the platypus reveals unique signatures of evolution.</title>
        <authorList>
            <person name="Warren W.C."/>
            <person name="Hillier L.W."/>
            <person name="Marshall Graves J.A."/>
            <person name="Birney E."/>
            <person name="Ponting C.P."/>
            <person name="Grutzner F."/>
            <person name="Belov K."/>
            <person name="Miller W."/>
            <person name="Clarke L."/>
            <person name="Chinwalla A.T."/>
            <person name="Yang S.P."/>
            <person name="Heger A."/>
            <person name="Locke D.P."/>
            <person name="Miethke P."/>
            <person name="Waters P.D."/>
            <person name="Veyrunes F."/>
            <person name="Fulton L."/>
            <person name="Fulton B."/>
            <person name="Graves T."/>
            <person name="Wallis J."/>
            <person name="Puente X.S."/>
            <person name="Lopez-Otin C."/>
            <person name="Ordonez G.R."/>
            <person name="Eichler E.E."/>
            <person name="Chen L."/>
            <person name="Cheng Z."/>
            <person name="Deakin J.E."/>
            <person name="Alsop A."/>
            <person name="Thompson K."/>
            <person name="Kirby P."/>
            <person name="Papenfuss A.T."/>
            <person name="Wakefield M.J."/>
            <person name="Olender T."/>
            <person name="Lancet D."/>
            <person name="Huttley G.A."/>
            <person name="Smit A.F."/>
            <person name="Pask A."/>
            <person name="Temple-Smith P."/>
            <person name="Batzer M.A."/>
            <person name="Walker J.A."/>
            <person name="Konkel M.K."/>
            <person name="Harris R.S."/>
            <person name="Whittington C.M."/>
            <person name="Wong E.S."/>
            <person name="Gemmell N.J."/>
            <person name="Buschiazzo E."/>
            <person name="Vargas Jentzsch I.M."/>
            <person name="Merkel A."/>
            <person name="Schmitz J."/>
            <person name="Zemann A."/>
            <person name="Churakov G."/>
            <person name="Kriegs J.O."/>
            <person name="Brosius J."/>
            <person name="Murchison E.P."/>
            <person name="Sachidanandam R."/>
            <person name="Smith C."/>
            <person name="Hannon G.J."/>
            <person name="Tsend-Ayush E."/>
            <person name="McMillan D."/>
            <person name="Attenborough R."/>
            <person name="Rens W."/>
            <person name="Ferguson-Smith M."/>
            <person name="Lefevre C.M."/>
            <person name="Sharp J.A."/>
            <person name="Nicholas K.R."/>
            <person name="Ray D.A."/>
            <person name="Kube M."/>
            <person name="Reinhardt R."/>
            <person name="Pringle T.H."/>
            <person name="Taylor J."/>
            <person name="Jones R.C."/>
            <person name="Nixon B."/>
            <person name="Dacheux J.L."/>
            <person name="Niwa H."/>
            <person name="Sekita Y."/>
            <person name="Huang X."/>
            <person name="Stark A."/>
            <person name="Kheradpour P."/>
            <person name="Kellis M."/>
            <person name="Flicek P."/>
            <person name="Chen Y."/>
            <person name="Webber C."/>
            <person name="Hardison R."/>
            <person name="Nelson J."/>
            <person name="Hallsworth-Pepin K."/>
            <person name="Delehaunty K."/>
            <person name="Markovic C."/>
            <person name="Minx P."/>
            <person name="Feng Y."/>
            <person name="Kremitzki C."/>
            <person name="Mitreva M."/>
            <person name="Glasscock J."/>
            <person name="Wylie T."/>
            <person name="Wohldmann P."/>
            <person name="Thiru P."/>
            <person name="Nhan M.N."/>
            <person name="Pohl C.S."/>
            <person name="Smith S.M."/>
            <person name="Hou S."/>
            <person name="Nefedov M."/>
            <person name="de Jong P.J."/>
            <person name="Renfree M.B."/>
            <person name="Mardis E.R."/>
            <person name="Wilson R.K."/>
        </authorList>
    </citation>
    <scope>NUCLEOTIDE SEQUENCE [LARGE SCALE GENOMIC DNA]</scope>
    <source>
        <strain evidence="10 11">Glennie</strain>
    </source>
</reference>
<dbReference type="Gene3D" id="1.20.140.150">
    <property type="match status" value="1"/>
</dbReference>
<dbReference type="InParanoid" id="A0A6I8N6C2"/>
<evidence type="ECO:0000313" key="10">
    <source>
        <dbReference type="Ensembl" id="ENSOANP00000036340.1"/>
    </source>
</evidence>
<evidence type="ECO:0000256" key="1">
    <source>
        <dbReference type="ARBA" id="ARBA00004141"/>
    </source>
</evidence>